<dbReference type="PANTHER" id="PTHR30244:SF36">
    <property type="entry name" value="3-OXO-GLUCOSE-6-PHOSPHATE:GLUTAMATE AMINOTRANSFERASE"/>
    <property type="match status" value="1"/>
</dbReference>
<evidence type="ECO:0000313" key="4">
    <source>
        <dbReference type="EMBL" id="MFD0725309.1"/>
    </source>
</evidence>
<dbReference type="PIRSF" id="PIRSF000390">
    <property type="entry name" value="PLP_StrS"/>
    <property type="match status" value="1"/>
</dbReference>
<accession>A0ABW2Y9V2</accession>
<comment type="similarity">
    <text evidence="2 3">Belongs to the DegT/DnrJ/EryC1 family.</text>
</comment>
<dbReference type="InterPro" id="IPR015422">
    <property type="entry name" value="PyrdxlP-dep_Trfase_small"/>
</dbReference>
<dbReference type="Pfam" id="PF01041">
    <property type="entry name" value="DegT_DnrJ_EryC1"/>
    <property type="match status" value="1"/>
</dbReference>
<dbReference type="Gene3D" id="3.90.1150.10">
    <property type="entry name" value="Aspartate Aminotransferase, domain 1"/>
    <property type="match status" value="1"/>
</dbReference>
<dbReference type="Gene3D" id="3.40.640.10">
    <property type="entry name" value="Type I PLP-dependent aspartate aminotransferase-like (Major domain)"/>
    <property type="match status" value="1"/>
</dbReference>
<dbReference type="InterPro" id="IPR000653">
    <property type="entry name" value="DegT/StrS_aminotransferase"/>
</dbReference>
<dbReference type="SUPFAM" id="SSF53383">
    <property type="entry name" value="PLP-dependent transferases"/>
    <property type="match status" value="1"/>
</dbReference>
<dbReference type="InterPro" id="IPR015421">
    <property type="entry name" value="PyrdxlP-dep_Trfase_major"/>
</dbReference>
<keyword evidence="4" id="KW-0032">Aminotransferase</keyword>
<evidence type="ECO:0000256" key="2">
    <source>
        <dbReference type="ARBA" id="ARBA00037999"/>
    </source>
</evidence>
<evidence type="ECO:0000313" key="5">
    <source>
        <dbReference type="Proteomes" id="UP001597110"/>
    </source>
</evidence>
<protein>
    <submittedName>
        <fullName evidence="4">DegT/DnrJ/EryC1/StrS family aminotransferase</fullName>
    </submittedName>
</protein>
<keyword evidence="4" id="KW-0808">Transferase</keyword>
<dbReference type="PANTHER" id="PTHR30244">
    <property type="entry name" value="TRANSAMINASE"/>
    <property type="match status" value="1"/>
</dbReference>
<comment type="caution">
    <text evidence="4">The sequence shown here is derived from an EMBL/GenBank/DDBJ whole genome shotgun (WGS) entry which is preliminary data.</text>
</comment>
<proteinExistence type="inferred from homology"/>
<name>A0ABW2Y9V2_9GAMM</name>
<organism evidence="4 5">
    <name type="scientific">Lysobacter brunescens</name>
    <dbReference type="NCBI Taxonomy" id="262323"/>
    <lineage>
        <taxon>Bacteria</taxon>
        <taxon>Pseudomonadati</taxon>
        <taxon>Pseudomonadota</taxon>
        <taxon>Gammaproteobacteria</taxon>
        <taxon>Lysobacterales</taxon>
        <taxon>Lysobacteraceae</taxon>
        <taxon>Lysobacter</taxon>
    </lineage>
</organism>
<dbReference type="InterPro" id="IPR015424">
    <property type="entry name" value="PyrdxlP-dep_Trfase"/>
</dbReference>
<dbReference type="RefSeq" id="WP_386822920.1">
    <property type="nucleotide sequence ID" value="NZ_JBHTIF010000001.1"/>
</dbReference>
<keyword evidence="5" id="KW-1185">Reference proteome</keyword>
<dbReference type="Proteomes" id="UP001597110">
    <property type="component" value="Unassembled WGS sequence"/>
</dbReference>
<evidence type="ECO:0000256" key="1">
    <source>
        <dbReference type="ARBA" id="ARBA00022898"/>
    </source>
</evidence>
<reference evidence="5" key="1">
    <citation type="journal article" date="2019" name="Int. J. Syst. Evol. Microbiol.">
        <title>The Global Catalogue of Microorganisms (GCM) 10K type strain sequencing project: providing services to taxonomists for standard genome sequencing and annotation.</title>
        <authorList>
            <consortium name="The Broad Institute Genomics Platform"/>
            <consortium name="The Broad Institute Genome Sequencing Center for Infectious Disease"/>
            <person name="Wu L."/>
            <person name="Ma J."/>
        </authorList>
    </citation>
    <scope>NUCLEOTIDE SEQUENCE [LARGE SCALE GENOMIC DNA]</scope>
    <source>
        <strain evidence="5">CCUG 55585</strain>
    </source>
</reference>
<evidence type="ECO:0000256" key="3">
    <source>
        <dbReference type="RuleBase" id="RU004508"/>
    </source>
</evidence>
<dbReference type="CDD" id="cd00616">
    <property type="entry name" value="AHBA_syn"/>
    <property type="match status" value="1"/>
</dbReference>
<dbReference type="GO" id="GO:0008483">
    <property type="term" value="F:transaminase activity"/>
    <property type="evidence" value="ECO:0007669"/>
    <property type="project" value="UniProtKB-KW"/>
</dbReference>
<sequence>MTPIPLNDLGRRTSPFREQLAAASDAVVRSGYFVLGPAVANFEREFAGYCGVEHCIGVANGTDALEIALKSAGVSPGDRVALCANAAMYGTSAVIASGAIPCYVDIEPGRSTMDPAELERIASGPDSLRAVIVTHLYGQMADMDAVSACAARHGLSVIEDCAQAHGAIDQKGRRAGSIGDAAAFSFYPTKNLGAIGDAGAVVTRSERVANLARQYRQYGWAGKYDNRLPGGRNSRLDEIQASFLSIMLPSLDAWNQRRRHIAMRYSREILNSRIDIHPCEGSDYVAHLYVVRSRHRDALKAHLASHGIASDIHYPIPDHRQACHAGRFDDVILHVTDRDSETVLTLPCFPELTDDEVSHVIDACNLF</sequence>
<dbReference type="EMBL" id="JBHTIF010000001">
    <property type="protein sequence ID" value="MFD0725309.1"/>
    <property type="molecule type" value="Genomic_DNA"/>
</dbReference>
<keyword evidence="1 3" id="KW-0663">Pyridoxal phosphate</keyword>
<gene>
    <name evidence="4" type="ORF">ACFQ0E_06795</name>
</gene>